<feature type="transmembrane region" description="Helical" evidence="2">
    <location>
        <begin position="147"/>
        <end position="167"/>
    </location>
</feature>
<feature type="transmembrane region" description="Helical" evidence="2">
    <location>
        <begin position="37"/>
        <end position="56"/>
    </location>
</feature>
<feature type="region of interest" description="Disordered" evidence="1">
    <location>
        <begin position="234"/>
        <end position="255"/>
    </location>
</feature>
<evidence type="ECO:0000256" key="2">
    <source>
        <dbReference type="SAM" id="Phobius"/>
    </source>
</evidence>
<dbReference type="KEGG" id="dae:Dtox_2103"/>
<name>C8VZ22_DESAS</name>
<feature type="transmembrane region" description="Helical" evidence="2">
    <location>
        <begin position="91"/>
        <end position="109"/>
    </location>
</feature>
<evidence type="ECO:0000313" key="3">
    <source>
        <dbReference type="EMBL" id="ACV62932.1"/>
    </source>
</evidence>
<feature type="transmembrane region" description="Helical" evidence="2">
    <location>
        <begin position="121"/>
        <end position="140"/>
    </location>
</feature>
<feature type="transmembrane region" description="Helical" evidence="2">
    <location>
        <begin position="62"/>
        <end position="79"/>
    </location>
</feature>
<dbReference type="STRING" id="485916.Dtox_2103"/>
<sequence length="255" mass="27038">MTRFPIGITALFIVSILIYLGLAQRVLDRMRLSDKEALALIAAIIIGSFISIPIPIGRFATSVNLGGAVVPVGLALYLLSKAGTAKEWLRALVATAITAFAVYYLAALINSGISEPAGKYAFMDAIYLYPLVGGLVAYLAGRSRRSAFISATLGVLVVDIIHYFWLVSAGAPAGTPVNIGGAGAFDAIVLSGVFAVLLAEIIGEFRERLQGGPKVKGRSDELLAGLRKPGVEQDKFTAKKEINRPDQGEEVSKDE</sequence>
<dbReference type="Pfam" id="PF07758">
    <property type="entry name" value="DUF1614"/>
    <property type="match status" value="1"/>
</dbReference>
<dbReference type="AlphaFoldDB" id="C8VZ22"/>
<feature type="transmembrane region" description="Helical" evidence="2">
    <location>
        <begin position="6"/>
        <end position="25"/>
    </location>
</feature>
<dbReference type="OrthoDB" id="1679952at2"/>
<feature type="transmembrane region" description="Helical" evidence="2">
    <location>
        <begin position="179"/>
        <end position="199"/>
    </location>
</feature>
<keyword evidence="2" id="KW-0472">Membrane</keyword>
<dbReference type="EMBL" id="CP001720">
    <property type="protein sequence ID" value="ACV62932.1"/>
    <property type="molecule type" value="Genomic_DNA"/>
</dbReference>
<evidence type="ECO:0000256" key="1">
    <source>
        <dbReference type="SAM" id="MobiDB-lite"/>
    </source>
</evidence>
<keyword evidence="4" id="KW-1185">Reference proteome</keyword>
<dbReference type="RefSeq" id="WP_015757636.1">
    <property type="nucleotide sequence ID" value="NC_013216.1"/>
</dbReference>
<dbReference type="Proteomes" id="UP000002217">
    <property type="component" value="Chromosome"/>
</dbReference>
<protein>
    <recommendedName>
        <fullName evidence="5">DUF1614 domain-containing protein</fullName>
    </recommendedName>
</protein>
<organism evidence="3 4">
    <name type="scientific">Desulfofarcimen acetoxidans (strain ATCC 49208 / DSM 771 / KCTC 5769 / VKM B-1644 / 5575)</name>
    <name type="common">Desulfotomaculum acetoxidans</name>
    <dbReference type="NCBI Taxonomy" id="485916"/>
    <lineage>
        <taxon>Bacteria</taxon>
        <taxon>Bacillati</taxon>
        <taxon>Bacillota</taxon>
        <taxon>Clostridia</taxon>
        <taxon>Eubacteriales</taxon>
        <taxon>Peptococcaceae</taxon>
        <taxon>Desulfofarcimen</taxon>
    </lineage>
</organism>
<dbReference type="InterPro" id="IPR011672">
    <property type="entry name" value="DUF1614"/>
</dbReference>
<accession>C8VZ22</accession>
<dbReference type="HOGENOM" id="CLU_1165382_0_0_9"/>
<keyword evidence="2" id="KW-0812">Transmembrane</keyword>
<proteinExistence type="predicted"/>
<dbReference type="eggNOG" id="COG4089">
    <property type="taxonomic scope" value="Bacteria"/>
</dbReference>
<keyword evidence="2" id="KW-1133">Transmembrane helix</keyword>
<evidence type="ECO:0008006" key="5">
    <source>
        <dbReference type="Google" id="ProtNLM"/>
    </source>
</evidence>
<evidence type="ECO:0000313" key="4">
    <source>
        <dbReference type="Proteomes" id="UP000002217"/>
    </source>
</evidence>
<gene>
    <name evidence="3" type="ordered locus">Dtox_2103</name>
</gene>
<reference evidence="3 4" key="1">
    <citation type="journal article" date="2009" name="Stand. Genomic Sci.">
        <title>Complete genome sequence of Desulfotomaculum acetoxidans type strain (5575).</title>
        <authorList>
            <person name="Spring S."/>
            <person name="Lapidus A."/>
            <person name="Schroder M."/>
            <person name="Gleim D."/>
            <person name="Sims D."/>
            <person name="Meincke L."/>
            <person name="Glavina Del Rio T."/>
            <person name="Tice H."/>
            <person name="Copeland A."/>
            <person name="Cheng J.F."/>
            <person name="Lucas S."/>
            <person name="Chen F."/>
            <person name="Nolan M."/>
            <person name="Bruce D."/>
            <person name="Goodwin L."/>
            <person name="Pitluck S."/>
            <person name="Ivanova N."/>
            <person name="Mavromatis K."/>
            <person name="Mikhailova N."/>
            <person name="Pati A."/>
            <person name="Chen A."/>
            <person name="Palaniappan K."/>
            <person name="Land M."/>
            <person name="Hauser L."/>
            <person name="Chang Y.J."/>
            <person name="Jeffries C.D."/>
            <person name="Chain P."/>
            <person name="Saunders E."/>
            <person name="Brettin T."/>
            <person name="Detter J.C."/>
            <person name="Goker M."/>
            <person name="Bristow J."/>
            <person name="Eisen J.A."/>
            <person name="Markowitz V."/>
            <person name="Hugenholtz P."/>
            <person name="Kyrpides N.C."/>
            <person name="Klenk H.P."/>
            <person name="Han C."/>
        </authorList>
    </citation>
    <scope>NUCLEOTIDE SEQUENCE [LARGE SCALE GENOMIC DNA]</scope>
    <source>
        <strain evidence="4">ATCC 49208 / DSM 771 / VKM B-1644</strain>
    </source>
</reference>